<reference evidence="2" key="1">
    <citation type="submission" date="2011-01" db="EMBL/GenBank/DDBJ databases">
        <title>The Genome Sequence of Nematocida parisii strain ERTm3.</title>
        <authorList>
            <consortium name="The Broad Institute Genome Sequencing Platform"/>
            <consortium name="The Broad Institute Genome Sequencing Center for Infectious Disease"/>
            <person name="Cuomo C."/>
            <person name="Troemel E."/>
            <person name="Young S.K."/>
            <person name="Zeng Q."/>
            <person name="Gargeya S."/>
            <person name="Fitzgerald M."/>
            <person name="Haas B."/>
            <person name="Abouelleil A."/>
            <person name="Alvarado L."/>
            <person name="Arachchi H.M."/>
            <person name="Berlin A."/>
            <person name="Chapman S.B."/>
            <person name="Gearin G."/>
            <person name="Goldberg J."/>
            <person name="Griggs A."/>
            <person name="Gujja S."/>
            <person name="Hansen M."/>
            <person name="Heiman D."/>
            <person name="Howarth C."/>
            <person name="Larimer J."/>
            <person name="Lui A."/>
            <person name="MacDonald P.J.P."/>
            <person name="McCowen C."/>
            <person name="Montmayeur A."/>
            <person name="Murphy C."/>
            <person name="Neiman D."/>
            <person name="Pearson M."/>
            <person name="Priest M."/>
            <person name="Roberts A."/>
            <person name="Saif S."/>
            <person name="Shea T."/>
            <person name="Sisk P."/>
            <person name="Stolte C."/>
            <person name="Sykes S."/>
            <person name="Wortman J."/>
            <person name="Nusbaum C."/>
            <person name="Birren B."/>
        </authorList>
    </citation>
    <scope>NUCLEOTIDE SEQUENCE</scope>
    <source>
        <strain evidence="2">ERTm3</strain>
    </source>
</reference>
<gene>
    <name evidence="2" type="ORF">NEQG_01931</name>
</gene>
<evidence type="ECO:0000256" key="1">
    <source>
        <dbReference type="SAM" id="Phobius"/>
    </source>
</evidence>
<evidence type="ECO:0000313" key="3">
    <source>
        <dbReference type="Proteomes" id="UP000002872"/>
    </source>
</evidence>
<dbReference type="OrthoDB" id="10332876at2759"/>
<dbReference type="VEuPathDB" id="MicrosporidiaDB:NEQG_01931"/>
<evidence type="ECO:0000313" key="2">
    <source>
        <dbReference type="EMBL" id="EIJ87859.1"/>
    </source>
</evidence>
<dbReference type="HOGENOM" id="CLU_434173_0_0_1"/>
<dbReference type="AlphaFoldDB" id="I3EF62"/>
<dbReference type="Proteomes" id="UP000002872">
    <property type="component" value="Unassembled WGS sequence"/>
</dbReference>
<accession>I3EF62</accession>
<protein>
    <submittedName>
        <fullName evidence="2">Uncharacterized protein</fullName>
    </submittedName>
</protein>
<sequence>MNNSKNSTTRIAQNIKEVLTTIKAKECTVKRRLQTLKNSNIIVLAVVVLFLREIYSSTSEMVSSMLSVVEDYTISSPEIGDVEIHPDGNLNLMMSYVHTKSGHMMILRCLNTNIMMGHRSGMVTMHNQLNSGSTKYNTGEDMLNPILPYEGSVLEYIKEHHAVLLWLYDSNGMMSYNSKKDDLAHLFAVNSINEKRRNNYIEGDYKLMAALFLLSEGLKLPLKHECINDEPKITLYKYNEDEENTIFQINDIPWNNNKKNQSTRELINFLFEYCNSPVLEGAGFKDPTNYEEYATGNFIYTPGFLIRTYIYHYLNKIKRTEPKLFVNAVHDILRLYMPKKEQTSDKTDIQSKAEEIFKKLFMITSNSESDIKKKKRLMIRDIKNILEVNNFLYNPNSCNLAKKGPIQLAYMLSADLSNRENDSFMRIALNDYMKYLSAHKKYNNEDENGIAKYIFELSKEQFETFSKNKLIGIKHCVPYAGIANQYDLAFLLIARAFRMNLKRTDPIMMLIKNLLANAYRKISVAINNEQEYLVNYIAGFILETYIDGRPDITSILDRESLKTDEMLDKSIKKLKPISDILVYLSVKRADSALIKFIIAYRQMKNIYNNSHYIGELIEENMSKQEKIHLLQCLTKNGLANQVTSIVNKIKDTKEIKKSNDVRVALKLPNDLLGLLKVLENISNDYRDSIINDIRLFLPVDGYNEILEFDTAPK</sequence>
<dbReference type="InParanoid" id="I3EF62"/>
<keyword evidence="1" id="KW-0472">Membrane</keyword>
<keyword evidence="3" id="KW-1185">Reference proteome</keyword>
<dbReference type="EMBL" id="GL870880">
    <property type="protein sequence ID" value="EIJ87859.1"/>
    <property type="molecule type" value="Genomic_DNA"/>
</dbReference>
<name>I3EF62_NEMP3</name>
<proteinExistence type="predicted"/>
<organism evidence="2 3">
    <name type="scientific">Nematocida parisii (strain ERTm3)</name>
    <name type="common">Nematode killer fungus</name>
    <dbReference type="NCBI Taxonomy" id="935791"/>
    <lineage>
        <taxon>Eukaryota</taxon>
        <taxon>Fungi</taxon>
        <taxon>Fungi incertae sedis</taxon>
        <taxon>Microsporidia</taxon>
        <taxon>Nematocida</taxon>
    </lineage>
</organism>
<keyword evidence="1" id="KW-1133">Transmembrane helix</keyword>
<feature type="transmembrane region" description="Helical" evidence="1">
    <location>
        <begin position="38"/>
        <end position="55"/>
    </location>
</feature>
<keyword evidence="1" id="KW-0812">Transmembrane</keyword>